<dbReference type="PANTHER" id="PTHR47266">
    <property type="entry name" value="ENDONUCLEASE-RELATED"/>
    <property type="match status" value="1"/>
</dbReference>
<reference evidence="2 3" key="1">
    <citation type="submission" date="2018-09" db="EMBL/GenBank/DDBJ databases">
        <title>Genomic investigation of the strawberry pathogen Phytophthora fragariae indicates pathogenicity is determined by transcriptional variation in three key races.</title>
        <authorList>
            <person name="Adams T.M."/>
            <person name="Armitage A.D."/>
            <person name="Sobczyk M.K."/>
            <person name="Bates H.J."/>
            <person name="Dunwell J.M."/>
            <person name="Nellist C.F."/>
            <person name="Harrison R.J."/>
        </authorList>
    </citation>
    <scope>NUCLEOTIDE SEQUENCE [LARGE SCALE GENOMIC DNA]</scope>
    <source>
        <strain evidence="2 3">SCRP249</strain>
    </source>
</reference>
<dbReference type="SUPFAM" id="SSF53098">
    <property type="entry name" value="Ribonuclease H-like"/>
    <property type="match status" value="1"/>
</dbReference>
<sequence>MNEVRKQLTTPTQDKKICRGNKRVTFDLSSTMDSEGNRVCEQDVQPRSKKPNVEVDGGTVKSNVGAVHECSAVPRRRAATKTKPEMIPPMTRQEALRRTPAETREVRLERIDCVERHSDALNQQDDLAARAIREPKRNRAGKKQLLTTADSGKRRVSRPTDRTEEALRINTTVKARSSERGEQSDANVRIGRVPPIQGRLAVNERDDDLRRTRSVADTEQRRTREPTLQITNDEIVTAQRESRLVQKLVEAGEYRGKNVDKLHGLVVVKTPSGRRIVLPPALWSTAFKEHHDSVWAGYLRAPHTYARMVQTYWWPSLQREVKRWVLGCQECGSRKARPREVVPPLRSIRGGDVGDRWALDVAGPPPTHDGGERYVIAVVEYVARYAVAAAVKKHEAENVAVFLMRNVVLWFGPFRELLTDGPPELTGKVIEQLVVMLQAEQVNPVPYRPQMIGLVERFRRTWNDMVATNMHDEKQHDWNVWVDFAVYAYNAGRHSTVALTPNELMMGRRLRSPNELLQATSSTEAGELNKYHKRLLRAMESSRLCAEAAREKEQRRQAKYYNTKVRAWRSSVDVQTSTRCKGFEVRSSMDGTFESGRAGWI</sequence>
<dbReference type="InterPro" id="IPR041588">
    <property type="entry name" value="Integrase_H2C2"/>
</dbReference>
<organism evidence="2 3">
    <name type="scientific">Phytophthora rubi</name>
    <dbReference type="NCBI Taxonomy" id="129364"/>
    <lineage>
        <taxon>Eukaryota</taxon>
        <taxon>Sar</taxon>
        <taxon>Stramenopiles</taxon>
        <taxon>Oomycota</taxon>
        <taxon>Peronosporomycetes</taxon>
        <taxon>Peronosporales</taxon>
        <taxon>Peronosporaceae</taxon>
        <taxon>Phytophthora</taxon>
    </lineage>
</organism>
<comment type="caution">
    <text evidence="2">The sequence shown here is derived from an EMBL/GenBank/DDBJ whole genome shotgun (WGS) entry which is preliminary data.</text>
</comment>
<dbReference type="Gene3D" id="3.30.420.10">
    <property type="entry name" value="Ribonuclease H-like superfamily/Ribonuclease H"/>
    <property type="match status" value="1"/>
</dbReference>
<accession>A0A6A3PIF8</accession>
<dbReference type="EMBL" id="QXFV01000011">
    <property type="protein sequence ID" value="KAE9052487.1"/>
    <property type="molecule type" value="Genomic_DNA"/>
</dbReference>
<proteinExistence type="predicted"/>
<evidence type="ECO:0000259" key="1">
    <source>
        <dbReference type="PROSITE" id="PS50994"/>
    </source>
</evidence>
<dbReference type="Gene3D" id="1.10.340.70">
    <property type="match status" value="1"/>
</dbReference>
<evidence type="ECO:0000313" key="3">
    <source>
        <dbReference type="Proteomes" id="UP000429607"/>
    </source>
</evidence>
<feature type="domain" description="Integrase catalytic" evidence="1">
    <location>
        <begin position="339"/>
        <end position="509"/>
    </location>
</feature>
<dbReference type="GO" id="GO:0015074">
    <property type="term" value="P:DNA integration"/>
    <property type="evidence" value="ECO:0007669"/>
    <property type="project" value="InterPro"/>
</dbReference>
<dbReference type="GO" id="GO:0003676">
    <property type="term" value="F:nucleic acid binding"/>
    <property type="evidence" value="ECO:0007669"/>
    <property type="project" value="InterPro"/>
</dbReference>
<dbReference type="AlphaFoldDB" id="A0A6A3PIF8"/>
<evidence type="ECO:0000313" key="2">
    <source>
        <dbReference type="EMBL" id="KAE9052487.1"/>
    </source>
</evidence>
<dbReference type="Proteomes" id="UP000429607">
    <property type="component" value="Unassembled WGS sequence"/>
</dbReference>
<protein>
    <recommendedName>
        <fullName evidence="1">Integrase catalytic domain-containing protein</fullName>
    </recommendedName>
</protein>
<dbReference type="InterPro" id="IPR036397">
    <property type="entry name" value="RNaseH_sf"/>
</dbReference>
<dbReference type="Pfam" id="PF17921">
    <property type="entry name" value="Integrase_H2C2"/>
    <property type="match status" value="1"/>
</dbReference>
<dbReference type="PROSITE" id="PS50994">
    <property type="entry name" value="INTEGRASE"/>
    <property type="match status" value="1"/>
</dbReference>
<gene>
    <name evidence="2" type="ORF">PR001_g467</name>
</gene>
<dbReference type="InterPro" id="IPR052160">
    <property type="entry name" value="Gypsy_RT_Integrase-like"/>
</dbReference>
<dbReference type="InterPro" id="IPR012337">
    <property type="entry name" value="RNaseH-like_sf"/>
</dbReference>
<dbReference type="InterPro" id="IPR001584">
    <property type="entry name" value="Integrase_cat-core"/>
</dbReference>
<name>A0A6A3PIF8_9STRA</name>